<feature type="compositionally biased region" description="Polar residues" evidence="11">
    <location>
        <begin position="88"/>
        <end position="100"/>
    </location>
</feature>
<name>A0A507FT94_9FUNG</name>
<dbReference type="GO" id="GO:0000978">
    <property type="term" value="F:RNA polymerase II cis-regulatory region sequence-specific DNA binding"/>
    <property type="evidence" value="ECO:0007669"/>
    <property type="project" value="TreeGrafter"/>
</dbReference>
<comment type="subcellular location">
    <subcellularLocation>
        <location evidence="1">Nucleus</location>
    </subcellularLocation>
</comment>
<evidence type="ECO:0000256" key="6">
    <source>
        <dbReference type="ARBA" id="ARBA00023015"/>
    </source>
</evidence>
<keyword evidence="3" id="KW-0677">Repeat</keyword>
<keyword evidence="2" id="KW-0479">Metal-binding</keyword>
<dbReference type="GO" id="GO:0008270">
    <property type="term" value="F:zinc ion binding"/>
    <property type="evidence" value="ECO:0007669"/>
    <property type="project" value="UniProtKB-KW"/>
</dbReference>
<evidence type="ECO:0000256" key="10">
    <source>
        <dbReference type="PROSITE-ProRule" id="PRU00042"/>
    </source>
</evidence>
<evidence type="ECO:0000256" key="1">
    <source>
        <dbReference type="ARBA" id="ARBA00004123"/>
    </source>
</evidence>
<proteinExistence type="predicted"/>
<feature type="domain" description="C2H2-type" evidence="12">
    <location>
        <begin position="45"/>
        <end position="72"/>
    </location>
</feature>
<feature type="region of interest" description="Disordered" evidence="11">
    <location>
        <begin position="209"/>
        <end position="229"/>
    </location>
</feature>
<dbReference type="Proteomes" id="UP000320333">
    <property type="component" value="Unassembled WGS sequence"/>
</dbReference>
<feature type="region of interest" description="Disordered" evidence="11">
    <location>
        <begin position="71"/>
        <end position="100"/>
    </location>
</feature>
<dbReference type="InterPro" id="IPR051007">
    <property type="entry name" value="creA/MIG_C2H2-ZnF"/>
</dbReference>
<organism evidence="13 14">
    <name type="scientific">Chytriomyces confervae</name>
    <dbReference type="NCBI Taxonomy" id="246404"/>
    <lineage>
        <taxon>Eukaryota</taxon>
        <taxon>Fungi</taxon>
        <taxon>Fungi incertae sedis</taxon>
        <taxon>Chytridiomycota</taxon>
        <taxon>Chytridiomycota incertae sedis</taxon>
        <taxon>Chytridiomycetes</taxon>
        <taxon>Chytridiales</taxon>
        <taxon>Chytriomycetaceae</taxon>
        <taxon>Chytriomyces</taxon>
    </lineage>
</organism>
<dbReference type="SUPFAM" id="SSF57667">
    <property type="entry name" value="beta-beta-alpha zinc fingers"/>
    <property type="match status" value="1"/>
</dbReference>
<dbReference type="EMBL" id="QEAP01000003">
    <property type="protein sequence ID" value="TPX78478.1"/>
    <property type="molecule type" value="Genomic_DNA"/>
</dbReference>
<dbReference type="GO" id="GO:0005634">
    <property type="term" value="C:nucleus"/>
    <property type="evidence" value="ECO:0007669"/>
    <property type="project" value="UniProtKB-SubCell"/>
</dbReference>
<evidence type="ECO:0000256" key="4">
    <source>
        <dbReference type="ARBA" id="ARBA00022771"/>
    </source>
</evidence>
<keyword evidence="9" id="KW-0539">Nucleus</keyword>
<evidence type="ECO:0000313" key="14">
    <source>
        <dbReference type="Proteomes" id="UP000320333"/>
    </source>
</evidence>
<dbReference type="GO" id="GO:0000433">
    <property type="term" value="P:carbon catabolite repression of transcription from RNA polymerase II promoter by glucose"/>
    <property type="evidence" value="ECO:0007669"/>
    <property type="project" value="TreeGrafter"/>
</dbReference>
<evidence type="ECO:0000256" key="7">
    <source>
        <dbReference type="ARBA" id="ARBA00023125"/>
    </source>
</evidence>
<dbReference type="PROSITE" id="PS00028">
    <property type="entry name" value="ZINC_FINGER_C2H2_1"/>
    <property type="match status" value="2"/>
</dbReference>
<dbReference type="PANTHER" id="PTHR47428:SF2">
    <property type="entry name" value="ZINC FINGER PROTEIN RSV1"/>
    <property type="match status" value="1"/>
</dbReference>
<evidence type="ECO:0000256" key="8">
    <source>
        <dbReference type="ARBA" id="ARBA00023163"/>
    </source>
</evidence>
<dbReference type="STRING" id="246404.A0A507FT94"/>
<feature type="domain" description="C2H2-type" evidence="12">
    <location>
        <begin position="17"/>
        <end position="44"/>
    </location>
</feature>
<keyword evidence="4 10" id="KW-0863">Zinc-finger</keyword>
<protein>
    <recommendedName>
        <fullName evidence="12">C2H2-type domain-containing protein</fullName>
    </recommendedName>
</protein>
<accession>A0A507FT94</accession>
<dbReference type="FunFam" id="3.30.160.60:FF:000624">
    <property type="entry name" value="zinc finger protein 697"/>
    <property type="match status" value="1"/>
</dbReference>
<dbReference type="InterPro" id="IPR013087">
    <property type="entry name" value="Znf_C2H2_type"/>
</dbReference>
<keyword evidence="5" id="KW-0862">Zinc</keyword>
<feature type="compositionally biased region" description="Low complexity" evidence="11">
    <location>
        <begin position="71"/>
        <end position="84"/>
    </location>
</feature>
<evidence type="ECO:0000259" key="12">
    <source>
        <dbReference type="PROSITE" id="PS50157"/>
    </source>
</evidence>
<keyword evidence="14" id="KW-1185">Reference proteome</keyword>
<dbReference type="PROSITE" id="PS50157">
    <property type="entry name" value="ZINC_FINGER_C2H2_2"/>
    <property type="match status" value="2"/>
</dbReference>
<dbReference type="PANTHER" id="PTHR47428">
    <property type="entry name" value="REGULATORY PROTEIN MIG1-RELATED"/>
    <property type="match status" value="1"/>
</dbReference>
<dbReference type="Pfam" id="PF00096">
    <property type="entry name" value="zf-C2H2"/>
    <property type="match status" value="2"/>
</dbReference>
<keyword evidence="7" id="KW-0238">DNA-binding</keyword>
<evidence type="ECO:0000256" key="11">
    <source>
        <dbReference type="SAM" id="MobiDB-lite"/>
    </source>
</evidence>
<dbReference type="Gene3D" id="3.30.160.60">
    <property type="entry name" value="Classic Zinc Finger"/>
    <property type="match status" value="2"/>
</dbReference>
<sequence>MMAAAEATKERERRRPFACSACPKAFLRLEHLTRHQRIHTGDKPFSCAVCQKRFGRNDELLRHMRLHQRKAAATSATATATAAAKPPTLQSASPPHSVVSDTSVPIVASLKSLSSPITSQYYNRSNNVIPSNPHHASYEYPRISSTSSSNGSAFVYQHSSSLPQQSAYVYPAPASTSQPSFPNANLIKSQYEYPPSEPSVYNQHRIHADSSMQHNRPMRRQRRASSAPAPDMSLILQAASLITQQENSYSTFENPPTCIEPVEEAAKRRKMSVLEALRMLSEPTPMQQQQQPQPPAYIDSSCVHLSSAASSTAVSPSGTGLVDGPGVSEPGLTCLYKASLELGRFPASEAKKSSLAIITDTLFIPPGAPASARCVGRNVMVGGRKMSLSNLVSRRESIYGLNAAMFVSSPTFERSLAAVSILKEEEGAEIENVKLQA</sequence>
<keyword evidence="6" id="KW-0805">Transcription regulation</keyword>
<evidence type="ECO:0000256" key="5">
    <source>
        <dbReference type="ARBA" id="ARBA00022833"/>
    </source>
</evidence>
<evidence type="ECO:0000256" key="2">
    <source>
        <dbReference type="ARBA" id="ARBA00022723"/>
    </source>
</evidence>
<evidence type="ECO:0000256" key="3">
    <source>
        <dbReference type="ARBA" id="ARBA00022737"/>
    </source>
</evidence>
<dbReference type="InterPro" id="IPR036236">
    <property type="entry name" value="Znf_C2H2_sf"/>
</dbReference>
<dbReference type="AlphaFoldDB" id="A0A507FT94"/>
<evidence type="ECO:0000256" key="9">
    <source>
        <dbReference type="ARBA" id="ARBA00023242"/>
    </source>
</evidence>
<gene>
    <name evidence="13" type="ORF">CcCBS67573_g00191</name>
</gene>
<reference evidence="13 14" key="1">
    <citation type="journal article" date="2019" name="Sci. Rep.">
        <title>Comparative genomics of chytrid fungi reveal insights into the obligate biotrophic and pathogenic lifestyle of Synchytrium endobioticum.</title>
        <authorList>
            <person name="van de Vossenberg B.T.L.H."/>
            <person name="Warris S."/>
            <person name="Nguyen H.D.T."/>
            <person name="van Gent-Pelzer M.P.E."/>
            <person name="Joly D.L."/>
            <person name="van de Geest H.C."/>
            <person name="Bonants P.J.M."/>
            <person name="Smith D.S."/>
            <person name="Levesque C.A."/>
            <person name="van der Lee T.A.J."/>
        </authorList>
    </citation>
    <scope>NUCLEOTIDE SEQUENCE [LARGE SCALE GENOMIC DNA]</scope>
    <source>
        <strain evidence="13 14">CBS 675.73</strain>
    </source>
</reference>
<dbReference type="SMART" id="SM00355">
    <property type="entry name" value="ZnF_C2H2"/>
    <property type="match status" value="2"/>
</dbReference>
<keyword evidence="8" id="KW-0804">Transcription</keyword>
<comment type="caution">
    <text evidence="13">The sequence shown here is derived from an EMBL/GenBank/DDBJ whole genome shotgun (WGS) entry which is preliminary data.</text>
</comment>
<evidence type="ECO:0000313" key="13">
    <source>
        <dbReference type="EMBL" id="TPX78478.1"/>
    </source>
</evidence>
<dbReference type="GO" id="GO:0005737">
    <property type="term" value="C:cytoplasm"/>
    <property type="evidence" value="ECO:0007669"/>
    <property type="project" value="TreeGrafter"/>
</dbReference>
<dbReference type="OrthoDB" id="6365676at2759"/>
<dbReference type="FunFam" id="3.30.160.60:FF:000045">
    <property type="entry name" value="ZFP69 zinc finger protein B"/>
    <property type="match status" value="1"/>
</dbReference>